<keyword evidence="4" id="KW-0238">DNA-binding</keyword>
<feature type="domain" description="HSF-type DNA-binding" evidence="10">
    <location>
        <begin position="314"/>
        <end position="338"/>
    </location>
</feature>
<feature type="compositionally biased region" description="Low complexity" evidence="9">
    <location>
        <begin position="59"/>
        <end position="94"/>
    </location>
</feature>
<feature type="compositionally biased region" description="Low complexity" evidence="9">
    <location>
        <begin position="598"/>
        <end position="634"/>
    </location>
</feature>
<dbReference type="FunFam" id="1.10.10.10:FF:000027">
    <property type="entry name" value="Heat shock transcription factor 1"/>
    <property type="match status" value="1"/>
</dbReference>
<dbReference type="PANTHER" id="PTHR10015:SF427">
    <property type="entry name" value="HEAT SHOCK FACTOR PROTEIN"/>
    <property type="match status" value="1"/>
</dbReference>
<dbReference type="PROSITE" id="PS00434">
    <property type="entry name" value="HSF_DOMAIN"/>
    <property type="match status" value="1"/>
</dbReference>
<comment type="subunit">
    <text evidence="7">Homotrimer. Homotrimerization increases the affinity of HSF1 to DNA. Interacts with transcriptional coregulator SSA1 on chromatin.</text>
</comment>
<feature type="compositionally biased region" description="Gly residues" evidence="9">
    <location>
        <begin position="657"/>
        <end position="668"/>
    </location>
</feature>
<feature type="region of interest" description="Disordered" evidence="9">
    <location>
        <begin position="461"/>
        <end position="686"/>
    </location>
</feature>
<keyword evidence="5" id="KW-0804">Transcription</keyword>
<feature type="region of interest" description="Disordered" evidence="9">
    <location>
        <begin position="59"/>
        <end position="230"/>
    </location>
</feature>
<dbReference type="GO" id="GO:0005634">
    <property type="term" value="C:nucleus"/>
    <property type="evidence" value="ECO:0007669"/>
    <property type="project" value="UniProtKB-SubCell"/>
</dbReference>
<accession>A0A9P7GMH2</accession>
<gene>
    <name evidence="11" type="ORF">H0H81_003577</name>
</gene>
<dbReference type="Gene3D" id="1.10.10.10">
    <property type="entry name" value="Winged helix-like DNA-binding domain superfamily/Winged helix DNA-binding domain"/>
    <property type="match status" value="1"/>
</dbReference>
<dbReference type="Proteomes" id="UP000717328">
    <property type="component" value="Unassembled WGS sequence"/>
</dbReference>
<dbReference type="AlphaFoldDB" id="A0A9P7GMH2"/>
<dbReference type="SUPFAM" id="SSF46785">
    <property type="entry name" value="Winged helix' DNA-binding domain"/>
    <property type="match status" value="1"/>
</dbReference>
<dbReference type="PRINTS" id="PR00056">
    <property type="entry name" value="HSFDOMAIN"/>
</dbReference>
<dbReference type="SMART" id="SM00415">
    <property type="entry name" value="HSF"/>
    <property type="match status" value="1"/>
</dbReference>
<evidence type="ECO:0000313" key="11">
    <source>
        <dbReference type="EMBL" id="KAG5652808.1"/>
    </source>
</evidence>
<proteinExistence type="inferred from homology"/>
<keyword evidence="6" id="KW-0539">Nucleus</keyword>
<organism evidence="11 12">
    <name type="scientific">Sphagnurus paluster</name>
    <dbReference type="NCBI Taxonomy" id="117069"/>
    <lineage>
        <taxon>Eukaryota</taxon>
        <taxon>Fungi</taxon>
        <taxon>Dikarya</taxon>
        <taxon>Basidiomycota</taxon>
        <taxon>Agaricomycotina</taxon>
        <taxon>Agaricomycetes</taxon>
        <taxon>Agaricomycetidae</taxon>
        <taxon>Agaricales</taxon>
        <taxon>Tricholomatineae</taxon>
        <taxon>Lyophyllaceae</taxon>
        <taxon>Sphagnurus</taxon>
    </lineage>
</organism>
<dbReference type="GO" id="GO:0043565">
    <property type="term" value="F:sequence-specific DNA binding"/>
    <property type="evidence" value="ECO:0007669"/>
    <property type="project" value="InterPro"/>
</dbReference>
<name>A0A9P7GMH2_9AGAR</name>
<feature type="compositionally biased region" description="Basic residues" evidence="9">
    <location>
        <begin position="502"/>
        <end position="528"/>
    </location>
</feature>
<keyword evidence="12" id="KW-1185">Reference proteome</keyword>
<reference evidence="11" key="1">
    <citation type="submission" date="2021-02" db="EMBL/GenBank/DDBJ databases">
        <authorList>
            <person name="Nieuwenhuis M."/>
            <person name="Van De Peppel L.J.J."/>
        </authorList>
    </citation>
    <scope>NUCLEOTIDE SEQUENCE</scope>
    <source>
        <strain evidence="11">D49</strain>
    </source>
</reference>
<sequence>MSSHLDANYSMNNDYQRQQQQQQWAPHLLNPDQQHYPPFYDRPMVPPRSSLSLNLSSLSVTSPSNLSPINPSPGASSALSPSTPISPSSNPFNPHIQASFQFDSQNSSYDEHSTTAQPTQSSQSSPYDTRRTPGPSRTSSATSSSSHLARKRSFTSTPVLEEPLMYDDSRDAPMDLAAPPYDDIDMRYPSPTSTAHANGTASPVDPSTSAGSSGEDHPQGPPSQIGVPIAGLSGVGGSMNVLGKPMATNNFVTKLYHAVVAQSSASPLGRTAPTDVWIVNRMISDAKSSHYIAWTDLGTSFVVSNVGEFSRSILGSHFKHNNFSSFVRQLNMYGFHKINRTPRAQRTSTDAQTWEFSHHKFLRGRPDLLDEIKRKALEPDPAVKHRVELPGEVAAQLGAMREENRRVWEQLSAERKRSERLVGLLNRLWDTFSTRFPGSMPPFPTDILEYDSPNIYVTSPAPAPAGSTSSSRGFPPLNTNLGLMHAMHSPSTSPTQPDFPVHHPHHHNSHVSQHHIPGQHHPHAHAHAHQGPPPPLSRQHSFQHHHPHVSSYLRSDAVAPVSPGGSSSTMDLFDDTPPDPGARLSSKRPRMSSDDDSGTGTSASTSNAGTNPTSASSACASPASSKPDSALASPGPGVQQQGKKLSRARSDSAPLGYGFGLAGWGGVGRPRSGSGLAGRGVPNIGSAARAGISAGLGGVLSVPSNAPNR</sequence>
<feature type="compositionally biased region" description="Low complexity" evidence="9">
    <location>
        <begin position="114"/>
        <end position="146"/>
    </location>
</feature>
<evidence type="ECO:0000256" key="4">
    <source>
        <dbReference type="ARBA" id="ARBA00023125"/>
    </source>
</evidence>
<dbReference type="InterPro" id="IPR000232">
    <property type="entry name" value="HSF_DNA-bd"/>
</dbReference>
<dbReference type="OrthoDB" id="60033at2759"/>
<comment type="similarity">
    <text evidence="2 8">Belongs to the HSF family.</text>
</comment>
<feature type="compositionally biased region" description="Low complexity" evidence="9">
    <location>
        <begin position="461"/>
        <end position="471"/>
    </location>
</feature>
<dbReference type="Pfam" id="PF00447">
    <property type="entry name" value="HSF_DNA-bind"/>
    <property type="match status" value="1"/>
</dbReference>
<dbReference type="EMBL" id="JABCKI010000096">
    <property type="protein sequence ID" value="KAG5652808.1"/>
    <property type="molecule type" value="Genomic_DNA"/>
</dbReference>
<comment type="caution">
    <text evidence="11">The sequence shown here is derived from an EMBL/GenBank/DDBJ whole genome shotgun (WGS) entry which is preliminary data.</text>
</comment>
<evidence type="ECO:0000256" key="1">
    <source>
        <dbReference type="ARBA" id="ARBA00004123"/>
    </source>
</evidence>
<evidence type="ECO:0000259" key="10">
    <source>
        <dbReference type="PROSITE" id="PS00434"/>
    </source>
</evidence>
<dbReference type="InterPro" id="IPR036388">
    <property type="entry name" value="WH-like_DNA-bd_sf"/>
</dbReference>
<evidence type="ECO:0000256" key="2">
    <source>
        <dbReference type="ARBA" id="ARBA00006403"/>
    </source>
</evidence>
<comment type="subcellular location">
    <subcellularLocation>
        <location evidence="1">Nucleus</location>
    </subcellularLocation>
</comment>
<evidence type="ECO:0000256" key="9">
    <source>
        <dbReference type="SAM" id="MobiDB-lite"/>
    </source>
</evidence>
<evidence type="ECO:0000313" key="12">
    <source>
        <dbReference type="Proteomes" id="UP000717328"/>
    </source>
</evidence>
<feature type="compositionally biased region" description="Polar residues" evidence="9">
    <location>
        <begin position="1"/>
        <end position="15"/>
    </location>
</feature>
<evidence type="ECO:0000256" key="6">
    <source>
        <dbReference type="ARBA" id="ARBA00023242"/>
    </source>
</evidence>
<protein>
    <recommendedName>
        <fullName evidence="10">HSF-type DNA-binding domain-containing protein</fullName>
    </recommendedName>
</protein>
<keyword evidence="3" id="KW-0805">Transcription regulation</keyword>
<evidence type="ECO:0000256" key="5">
    <source>
        <dbReference type="ARBA" id="ARBA00023163"/>
    </source>
</evidence>
<evidence type="ECO:0000256" key="8">
    <source>
        <dbReference type="RuleBase" id="RU004020"/>
    </source>
</evidence>
<dbReference type="GO" id="GO:0003700">
    <property type="term" value="F:DNA-binding transcription factor activity"/>
    <property type="evidence" value="ECO:0007669"/>
    <property type="project" value="InterPro"/>
</dbReference>
<reference evidence="11" key="2">
    <citation type="submission" date="2021-10" db="EMBL/GenBank/DDBJ databases">
        <title>Phylogenomics reveals ancestral predisposition of the termite-cultivated fungus Termitomyces towards a domesticated lifestyle.</title>
        <authorList>
            <person name="Auxier B."/>
            <person name="Grum-Grzhimaylo A."/>
            <person name="Cardenas M.E."/>
            <person name="Lodge J.D."/>
            <person name="Laessoe T."/>
            <person name="Pedersen O."/>
            <person name="Smith M.E."/>
            <person name="Kuyper T.W."/>
            <person name="Franco-Molano E.A."/>
            <person name="Baroni T.J."/>
            <person name="Aanen D.K."/>
        </authorList>
    </citation>
    <scope>NUCLEOTIDE SEQUENCE</scope>
    <source>
        <strain evidence="11">D49</strain>
    </source>
</reference>
<dbReference type="InterPro" id="IPR036390">
    <property type="entry name" value="WH_DNA-bd_sf"/>
</dbReference>
<feature type="compositionally biased region" description="Polar residues" evidence="9">
    <location>
        <begin position="190"/>
        <end position="212"/>
    </location>
</feature>
<evidence type="ECO:0000256" key="3">
    <source>
        <dbReference type="ARBA" id="ARBA00023015"/>
    </source>
</evidence>
<feature type="compositionally biased region" description="Polar residues" evidence="9">
    <location>
        <begin position="96"/>
        <end position="108"/>
    </location>
</feature>
<feature type="region of interest" description="Disordered" evidence="9">
    <location>
        <begin position="1"/>
        <end position="47"/>
    </location>
</feature>
<dbReference type="PANTHER" id="PTHR10015">
    <property type="entry name" value="HEAT SHOCK TRANSCRIPTION FACTOR"/>
    <property type="match status" value="1"/>
</dbReference>
<evidence type="ECO:0000256" key="7">
    <source>
        <dbReference type="ARBA" id="ARBA00062171"/>
    </source>
</evidence>